<keyword evidence="2" id="KW-1185">Reference proteome</keyword>
<evidence type="ECO:0008006" key="3">
    <source>
        <dbReference type="Google" id="ProtNLM"/>
    </source>
</evidence>
<comment type="caution">
    <text evidence="1">The sequence shown here is derived from an EMBL/GenBank/DDBJ whole genome shotgun (WGS) entry which is preliminary data.</text>
</comment>
<proteinExistence type="predicted"/>
<dbReference type="RefSeq" id="WP_251840206.1">
    <property type="nucleotide sequence ID" value="NZ_JACSPO010000007.1"/>
</dbReference>
<gene>
    <name evidence="1" type="ORF">H9624_12345</name>
</gene>
<dbReference type="Proteomes" id="UP000661894">
    <property type="component" value="Unassembled WGS sequence"/>
</dbReference>
<evidence type="ECO:0000313" key="2">
    <source>
        <dbReference type="Proteomes" id="UP000661894"/>
    </source>
</evidence>
<dbReference type="SUPFAM" id="SSF52402">
    <property type="entry name" value="Adenine nucleotide alpha hydrolases-like"/>
    <property type="match status" value="1"/>
</dbReference>
<reference evidence="1 2" key="1">
    <citation type="submission" date="2020-08" db="EMBL/GenBank/DDBJ databases">
        <title>A Genomic Blueprint of the Chicken Gut Microbiome.</title>
        <authorList>
            <person name="Gilroy R."/>
            <person name="Ravi A."/>
            <person name="Getino M."/>
            <person name="Pursley I."/>
            <person name="Horton D.L."/>
            <person name="Alikhan N.-F."/>
            <person name="Baker D."/>
            <person name="Gharbi K."/>
            <person name="Hall N."/>
            <person name="Watson M."/>
            <person name="Adriaenssens E.M."/>
            <person name="Foster-Nyarko E."/>
            <person name="Jarju S."/>
            <person name="Secka A."/>
            <person name="Antonio M."/>
            <person name="Oren A."/>
            <person name="Chaudhuri R."/>
            <person name="La Ragione R.M."/>
            <person name="Hildebrand F."/>
            <person name="Pallen M.J."/>
        </authorList>
    </citation>
    <scope>NUCLEOTIDE SEQUENCE [LARGE SCALE GENOMIC DNA]</scope>
    <source>
        <strain evidence="1 2">Sa1BUA1</strain>
    </source>
</reference>
<organism evidence="1 2">
    <name type="scientific">Oceanitalea stevensii</name>
    <dbReference type="NCBI Taxonomy" id="2763072"/>
    <lineage>
        <taxon>Bacteria</taxon>
        <taxon>Bacillati</taxon>
        <taxon>Actinomycetota</taxon>
        <taxon>Actinomycetes</taxon>
        <taxon>Micrococcales</taxon>
        <taxon>Bogoriellaceae</taxon>
        <taxon>Georgenia</taxon>
    </lineage>
</organism>
<sequence>MTATSEDLEPLVRDAAFAHGYAVVAGASLPPEVAHWPRVDVGRFTYATHPRAVVTRTAAEPGRPWRRRARAEVVLLGHPVDVATATHDPAVIARSVLAALGESVESAVREVAYLGGRFTAFLHHEDGMTVVPDTHATQPVFWSVEGDGVAVASHSVLVARALGRGPDARALGLYDGIRAVRPKGTIFMPGMTTPWDGVRPLIPNCRLDVRLGRAAPSARLQRFWPFEDRVEDADVDRVYDRFREQLLGHLRLLGSFGTVGLSLTAGLDSRVTLAGLLLDGQRDAFAFTYASPRAVGRDAAVTRDVFGASELAFRAGLPHRLVHWRTPEDCWLPQRAQAFREAYDRSWPEKQGSVGAAYSMYADLPHDFVELQSNLAETGTTHTRTRTDEPISPRRLAELWLGKVFADHPQYHDDFAVLIDAVDFSAPALRGHDHHDVFYWEHRMSRWAARKFQEGDMSHRVLLPFNDRGLIETMLSLPQPMRAAKVLYGRLLDEVPQVRDVAAGT</sequence>
<accession>A0ABR8Z4K7</accession>
<evidence type="ECO:0000313" key="1">
    <source>
        <dbReference type="EMBL" id="MBD8063107.1"/>
    </source>
</evidence>
<protein>
    <recommendedName>
        <fullName evidence="3">Asparagine synthetase domain-containing protein</fullName>
    </recommendedName>
</protein>
<name>A0ABR8Z4K7_9MICO</name>
<dbReference type="EMBL" id="JACSPO010000007">
    <property type="protein sequence ID" value="MBD8063107.1"/>
    <property type="molecule type" value="Genomic_DNA"/>
</dbReference>